<evidence type="ECO:0000313" key="4">
    <source>
        <dbReference type="Proteomes" id="UP000288293"/>
    </source>
</evidence>
<sequence length="244" mass="26550">MKILITGATSGIGAQLVKDYSAEGHEVIACGRSQDKLDTLTQSVTGELSTLRFDVTQDSECESALRGLTGLDVVILNAGVCEYIDDAQHFEAALVKRVFDANFFGVVYCAQALLPQLESGSKLVVVDSMARLLPFTRAQAYGASKAAVHYFAKSMRVDLAPKGIQVLSVTPGFVKTPMTDANDFSMPMRVSVEEASAALRRGVAKGKSSIYFPRLFGWIMRFLNKLPAALQDRISKKMKEKDAQ</sequence>
<comment type="similarity">
    <text evidence="1">Belongs to the short-chain dehydrogenases/reductases (SDR) family.</text>
</comment>
<evidence type="ECO:0000256" key="2">
    <source>
        <dbReference type="ARBA" id="ARBA00023002"/>
    </source>
</evidence>
<evidence type="ECO:0000256" key="1">
    <source>
        <dbReference type="ARBA" id="ARBA00006484"/>
    </source>
</evidence>
<dbReference type="Gene3D" id="3.40.50.720">
    <property type="entry name" value="NAD(P)-binding Rossmann-like Domain"/>
    <property type="match status" value="1"/>
</dbReference>
<dbReference type="Proteomes" id="UP000288293">
    <property type="component" value="Unassembled WGS sequence"/>
</dbReference>
<dbReference type="OrthoDB" id="335726at2"/>
<dbReference type="GO" id="GO:0016491">
    <property type="term" value="F:oxidoreductase activity"/>
    <property type="evidence" value="ECO:0007669"/>
    <property type="project" value="UniProtKB-KW"/>
</dbReference>
<organism evidence="3 4">
    <name type="scientific">Aliidiomarina minuta</name>
    <dbReference type="NCBI Taxonomy" id="880057"/>
    <lineage>
        <taxon>Bacteria</taxon>
        <taxon>Pseudomonadati</taxon>
        <taxon>Pseudomonadota</taxon>
        <taxon>Gammaproteobacteria</taxon>
        <taxon>Alteromonadales</taxon>
        <taxon>Idiomarinaceae</taxon>
        <taxon>Aliidiomarina</taxon>
    </lineage>
</organism>
<proteinExistence type="inferred from homology"/>
<name>A0A432W694_9GAMM</name>
<dbReference type="AlphaFoldDB" id="A0A432W694"/>
<dbReference type="SUPFAM" id="SSF51735">
    <property type="entry name" value="NAD(P)-binding Rossmann-fold domains"/>
    <property type="match status" value="1"/>
</dbReference>
<reference evidence="3 4" key="1">
    <citation type="journal article" date="2011" name="Front. Microbiol.">
        <title>Genomic signatures of strain selection and enhancement in Bacillus atrophaeus var. globigii, a historical biowarfare simulant.</title>
        <authorList>
            <person name="Gibbons H.S."/>
            <person name="Broomall S.M."/>
            <person name="McNew L.A."/>
            <person name="Daligault H."/>
            <person name="Chapman C."/>
            <person name="Bruce D."/>
            <person name="Karavis M."/>
            <person name="Krepps M."/>
            <person name="McGregor P.A."/>
            <person name="Hong C."/>
            <person name="Park K.H."/>
            <person name="Akmal A."/>
            <person name="Feldman A."/>
            <person name="Lin J.S."/>
            <person name="Chang W.E."/>
            <person name="Higgs B.W."/>
            <person name="Demirev P."/>
            <person name="Lindquist J."/>
            <person name="Liem A."/>
            <person name="Fochler E."/>
            <person name="Read T.D."/>
            <person name="Tapia R."/>
            <person name="Johnson S."/>
            <person name="Bishop-Lilly K.A."/>
            <person name="Detter C."/>
            <person name="Han C."/>
            <person name="Sozhamannan S."/>
            <person name="Rosenzweig C.N."/>
            <person name="Skowronski E.W."/>
        </authorList>
    </citation>
    <scope>NUCLEOTIDE SEQUENCE [LARGE SCALE GENOMIC DNA]</scope>
    <source>
        <strain evidence="3 4">MLST1</strain>
    </source>
</reference>
<protein>
    <submittedName>
        <fullName evidence="3">Short-chain dehydrogenase</fullName>
    </submittedName>
</protein>
<dbReference type="PANTHER" id="PTHR44196">
    <property type="entry name" value="DEHYDROGENASE/REDUCTASE SDR FAMILY MEMBER 7B"/>
    <property type="match status" value="1"/>
</dbReference>
<dbReference type="EMBL" id="PIPL01000001">
    <property type="protein sequence ID" value="RUO25598.1"/>
    <property type="molecule type" value="Genomic_DNA"/>
</dbReference>
<dbReference type="PROSITE" id="PS00061">
    <property type="entry name" value="ADH_SHORT"/>
    <property type="match status" value="1"/>
</dbReference>
<gene>
    <name evidence="3" type="ORF">CWE09_02385</name>
</gene>
<dbReference type="Pfam" id="PF00106">
    <property type="entry name" value="adh_short"/>
    <property type="match status" value="1"/>
</dbReference>
<evidence type="ECO:0000313" key="3">
    <source>
        <dbReference type="EMBL" id="RUO25598.1"/>
    </source>
</evidence>
<dbReference type="InterPro" id="IPR002347">
    <property type="entry name" value="SDR_fam"/>
</dbReference>
<dbReference type="GO" id="GO:0016020">
    <property type="term" value="C:membrane"/>
    <property type="evidence" value="ECO:0007669"/>
    <property type="project" value="TreeGrafter"/>
</dbReference>
<dbReference type="PRINTS" id="PR00081">
    <property type="entry name" value="GDHRDH"/>
</dbReference>
<dbReference type="InterPro" id="IPR036291">
    <property type="entry name" value="NAD(P)-bd_dom_sf"/>
</dbReference>
<dbReference type="InterPro" id="IPR020904">
    <property type="entry name" value="Sc_DH/Rdtase_CS"/>
</dbReference>
<comment type="caution">
    <text evidence="3">The sequence shown here is derived from an EMBL/GenBank/DDBJ whole genome shotgun (WGS) entry which is preliminary data.</text>
</comment>
<dbReference type="PANTHER" id="PTHR44196:SF1">
    <property type="entry name" value="DEHYDROGENASE_REDUCTASE SDR FAMILY MEMBER 7B"/>
    <property type="match status" value="1"/>
</dbReference>
<keyword evidence="4" id="KW-1185">Reference proteome</keyword>
<dbReference type="RefSeq" id="WP_126802333.1">
    <property type="nucleotide sequence ID" value="NZ_PIPL01000001.1"/>
</dbReference>
<keyword evidence="2" id="KW-0560">Oxidoreductase</keyword>
<accession>A0A432W694</accession>